<feature type="transmembrane region" description="Helical" evidence="6">
    <location>
        <begin position="308"/>
        <end position="328"/>
    </location>
</feature>
<keyword evidence="3 6" id="KW-0812">Transmembrane</keyword>
<accession>A0A0N7ZD12</accession>
<feature type="transmembrane region" description="Helical" evidence="6">
    <location>
        <begin position="67"/>
        <end position="91"/>
    </location>
</feature>
<evidence type="ECO:0000256" key="4">
    <source>
        <dbReference type="ARBA" id="ARBA00022989"/>
    </source>
</evidence>
<feature type="transmembrane region" description="Helical" evidence="6">
    <location>
        <begin position="540"/>
        <end position="562"/>
    </location>
</feature>
<keyword evidence="2" id="KW-0813">Transport</keyword>
<dbReference type="PANTHER" id="PTHR23510">
    <property type="entry name" value="INNER MEMBRANE TRANSPORT PROTEIN YAJR"/>
    <property type="match status" value="1"/>
</dbReference>
<evidence type="ECO:0000256" key="3">
    <source>
        <dbReference type="ARBA" id="ARBA00022692"/>
    </source>
</evidence>
<feature type="domain" description="Major facilitator superfamily (MFS) profile" evidence="7">
    <location>
        <begin position="65"/>
        <end position="628"/>
    </location>
</feature>
<feature type="transmembrane region" description="Helical" evidence="6">
    <location>
        <begin position="348"/>
        <end position="369"/>
    </location>
</feature>
<feature type="transmembrane region" description="Helical" evidence="6">
    <location>
        <begin position="381"/>
        <end position="400"/>
    </location>
</feature>
<dbReference type="InterPro" id="IPR036259">
    <property type="entry name" value="MFS_trans_sf"/>
</dbReference>
<evidence type="ECO:0000256" key="5">
    <source>
        <dbReference type="ARBA" id="ARBA00023136"/>
    </source>
</evidence>
<feature type="transmembrane region" description="Helical" evidence="6">
    <location>
        <begin position="196"/>
        <end position="222"/>
    </location>
</feature>
<dbReference type="AlphaFoldDB" id="A0A0N7ZD12"/>
<dbReference type="InterPro" id="IPR051068">
    <property type="entry name" value="MFS_Domain-Containing_Protein"/>
</dbReference>
<keyword evidence="5 6" id="KW-0472">Membrane</keyword>
<evidence type="ECO:0000256" key="1">
    <source>
        <dbReference type="ARBA" id="ARBA00004127"/>
    </source>
</evidence>
<comment type="subcellular location">
    <subcellularLocation>
        <location evidence="1">Endomembrane system</location>
        <topology evidence="1">Multi-pass membrane protein</topology>
    </subcellularLocation>
</comment>
<protein>
    <recommendedName>
        <fullName evidence="7">Major facilitator superfamily (MFS) profile domain-containing protein</fullName>
    </recommendedName>
</protein>
<feature type="transmembrane region" description="Helical" evidence="6">
    <location>
        <begin position="574"/>
        <end position="598"/>
    </location>
</feature>
<keyword evidence="4 6" id="KW-1133">Transmembrane helix</keyword>
<dbReference type="Gene3D" id="1.20.1250.20">
    <property type="entry name" value="MFS general substrate transporter like domains"/>
    <property type="match status" value="2"/>
</dbReference>
<evidence type="ECO:0000256" key="6">
    <source>
        <dbReference type="SAM" id="Phobius"/>
    </source>
</evidence>
<dbReference type="GO" id="GO:0005765">
    <property type="term" value="C:lysosomal membrane"/>
    <property type="evidence" value="ECO:0007669"/>
    <property type="project" value="TreeGrafter"/>
</dbReference>
<evidence type="ECO:0000256" key="2">
    <source>
        <dbReference type="ARBA" id="ARBA00022448"/>
    </source>
</evidence>
<evidence type="ECO:0000259" key="7">
    <source>
        <dbReference type="PROSITE" id="PS50850"/>
    </source>
</evidence>
<dbReference type="GO" id="GO:0022857">
    <property type="term" value="F:transmembrane transporter activity"/>
    <property type="evidence" value="ECO:0007669"/>
    <property type="project" value="InterPro"/>
</dbReference>
<feature type="transmembrane region" description="Helical" evidence="6">
    <location>
        <begin position="158"/>
        <end position="184"/>
    </location>
</feature>
<feature type="transmembrane region" description="Helical" evidence="6">
    <location>
        <begin position="134"/>
        <end position="152"/>
    </location>
</feature>
<dbReference type="PANTHER" id="PTHR23510:SF3">
    <property type="entry name" value="MAJOR FACILITATOR SUPERFAMILY DOMAIN-CONTAINING PROTEIN 8"/>
    <property type="match status" value="1"/>
</dbReference>
<feature type="transmembrane region" description="Helical" evidence="6">
    <location>
        <begin position="604"/>
        <end position="624"/>
    </location>
</feature>
<feature type="transmembrane region" description="Helical" evidence="6">
    <location>
        <begin position="258"/>
        <end position="279"/>
    </location>
</feature>
<proteinExistence type="predicted"/>
<reference evidence="8" key="1">
    <citation type="submission" date="2015-09" db="EMBL/GenBank/DDBJ databases">
        <title>Scylla olivacea transcriptome.</title>
        <authorList>
            <person name="Ikhwanuddin M."/>
        </authorList>
    </citation>
    <scope>NUCLEOTIDE SEQUENCE</scope>
</reference>
<dbReference type="InterPro" id="IPR011701">
    <property type="entry name" value="MFS"/>
</dbReference>
<dbReference type="GO" id="GO:0012505">
    <property type="term" value="C:endomembrane system"/>
    <property type="evidence" value="ECO:0007669"/>
    <property type="project" value="UniProtKB-SubCell"/>
</dbReference>
<organism evidence="8">
    <name type="scientific">Scylla olivacea</name>
    <name type="common">Orange mud crab</name>
    <name type="synonym">Cancer olivacea</name>
    <dbReference type="NCBI Taxonomy" id="85551"/>
    <lineage>
        <taxon>Eukaryota</taxon>
        <taxon>Metazoa</taxon>
        <taxon>Ecdysozoa</taxon>
        <taxon>Arthropoda</taxon>
        <taxon>Crustacea</taxon>
        <taxon>Multicrustacea</taxon>
        <taxon>Malacostraca</taxon>
        <taxon>Eumalacostraca</taxon>
        <taxon>Eucarida</taxon>
        <taxon>Decapoda</taxon>
        <taxon>Pleocyemata</taxon>
        <taxon>Brachyura</taxon>
        <taxon>Eubrachyura</taxon>
        <taxon>Portunoidea</taxon>
        <taxon>Portunidae</taxon>
        <taxon>Portuninae</taxon>
        <taxon>Scylla</taxon>
    </lineage>
</organism>
<dbReference type="SUPFAM" id="SSF103473">
    <property type="entry name" value="MFS general substrate transporter"/>
    <property type="match status" value="1"/>
</dbReference>
<name>A0A0N7ZD12_SCYOL</name>
<dbReference type="PROSITE" id="PS50850">
    <property type="entry name" value="MFS"/>
    <property type="match status" value="1"/>
</dbReference>
<dbReference type="InterPro" id="IPR020846">
    <property type="entry name" value="MFS_dom"/>
</dbReference>
<dbReference type="EMBL" id="GDRN01055509">
    <property type="protein sequence ID" value="JAI65960.1"/>
    <property type="molecule type" value="Transcribed_RNA"/>
</dbReference>
<sequence>MSLDQVNDKAEEEETSVDTVLVASSYPVTVASNGTHDEPEETLLEEPEKRYVLETPEERRGRRISHLVLYTTSFNVCVGFSIVLTGVWPYLRQLEPGLSKDMLGWVIAANPIGQMIASPLLGMWSNWAGSNRSAFIITMALFSLGNLLYAILSVFGSAALAVMITSRLIVGFSSGNIVIIRSYISASTTLKERTTAVSLTSAAQAVGFIVGPAIQTALAVAMSEDTSEATNSTTVIVTEEMEEAVVDSTSIQWNMYTATGWISCVLGLLNLLLFLPCIYKEYNIAAKEAQYQKRAANIEASKLPKPDYVSLFVILVTFSFTVMIYVLLETLMVPMCMDLYAWNDERAVMLVGSGLSIAAVICVLTFVLLSFTSKVIDERIILLVGVAAQMLAMIILIPMGSTYPKIKNCTSIDPVRNYFNESLRNSDPFHFMSSSDITIGNVSEMLNLLGTNEDGVMLPETLANKSLGLLDLPLLRNTTRKAVVPTTSESGVPLPMPSESSKALRRQKRHVIHDGDCEDTGCPPEQEWCFYTPIIELPQLIIGSVCAVIGYPVVFTLASALYSKILGPKPQGLWMGLLISIGSLSRATGPIVVSYFYTELGTRWTFTILSCTLFPILVIDAIMYKKLVPMDVLKRR</sequence>
<dbReference type="Pfam" id="PF07690">
    <property type="entry name" value="MFS_1"/>
    <property type="match status" value="2"/>
</dbReference>
<evidence type="ECO:0000313" key="8">
    <source>
        <dbReference type="EMBL" id="JAI65960.1"/>
    </source>
</evidence>
<feature type="transmembrane region" description="Helical" evidence="6">
    <location>
        <begin position="103"/>
        <end position="122"/>
    </location>
</feature>